<comment type="similarity">
    <text evidence="1">Belongs to the short-chain fatty acyl-CoA assimilation regulator (ScfR) family.</text>
</comment>
<dbReference type="InterPro" id="IPR026281">
    <property type="entry name" value="HTH_RamB"/>
</dbReference>
<dbReference type="AlphaFoldDB" id="A0A2R4MCY7"/>
<dbReference type="STRING" id="1122213.GCA_000423365_01572"/>
<feature type="domain" description="HTH cro/C1-type" evidence="5">
    <location>
        <begin position="12"/>
        <end position="66"/>
    </location>
</feature>
<keyword evidence="7" id="KW-1185">Reference proteome</keyword>
<dbReference type="SMART" id="SM00530">
    <property type="entry name" value="HTH_XRE"/>
    <property type="match status" value="1"/>
</dbReference>
<evidence type="ECO:0000256" key="3">
    <source>
        <dbReference type="ARBA" id="ARBA00023125"/>
    </source>
</evidence>
<keyword evidence="3" id="KW-0238">DNA-binding</keyword>
<name>A0A2R4MCY7_9HYPH</name>
<dbReference type="EMBL" id="CP021330">
    <property type="protein sequence ID" value="AVX03756.1"/>
    <property type="molecule type" value="Genomic_DNA"/>
</dbReference>
<proteinExistence type="inferred from homology"/>
<dbReference type="CDD" id="cd00093">
    <property type="entry name" value="HTH_XRE"/>
    <property type="match status" value="1"/>
</dbReference>
<dbReference type="PANTHER" id="PTHR46797">
    <property type="entry name" value="HTH-TYPE TRANSCRIPTIONAL REGULATOR"/>
    <property type="match status" value="1"/>
</dbReference>
<dbReference type="Proteomes" id="UP000258927">
    <property type="component" value="Chromosome"/>
</dbReference>
<dbReference type="InterPro" id="IPR010359">
    <property type="entry name" value="IrrE_HExxH"/>
</dbReference>
<keyword evidence="2" id="KW-0805">Transcription regulation</keyword>
<dbReference type="GO" id="GO:0005829">
    <property type="term" value="C:cytosol"/>
    <property type="evidence" value="ECO:0007669"/>
    <property type="project" value="TreeGrafter"/>
</dbReference>
<dbReference type="GO" id="GO:0003677">
    <property type="term" value="F:DNA binding"/>
    <property type="evidence" value="ECO:0007669"/>
    <property type="project" value="UniProtKB-KW"/>
</dbReference>
<dbReference type="Pfam" id="PF09856">
    <property type="entry name" value="ScfRs"/>
    <property type="match status" value="1"/>
</dbReference>
<reference evidence="6 7" key="1">
    <citation type="submission" date="2017-05" db="EMBL/GenBank/DDBJ databases">
        <title>Genome Analysis of Maritalea myrionectae HL2708#5.</title>
        <authorList>
            <consortium name="Cotde Inc.-PKNU"/>
            <person name="Jang D."/>
            <person name="Oh H.-M."/>
        </authorList>
    </citation>
    <scope>NUCLEOTIDE SEQUENCE [LARGE SCALE GENOMIC DNA]</scope>
    <source>
        <strain evidence="6 7">HL2708#5</strain>
    </source>
</reference>
<evidence type="ECO:0000256" key="4">
    <source>
        <dbReference type="ARBA" id="ARBA00023163"/>
    </source>
</evidence>
<dbReference type="PANTHER" id="PTHR46797:SF23">
    <property type="entry name" value="HTH-TYPE TRANSCRIPTIONAL REGULATOR SUTR"/>
    <property type="match status" value="1"/>
</dbReference>
<dbReference type="InterPro" id="IPR010982">
    <property type="entry name" value="Lambda_DNA-bd_dom_sf"/>
</dbReference>
<dbReference type="InterPro" id="IPR050807">
    <property type="entry name" value="TransReg_Diox_bact_type"/>
</dbReference>
<evidence type="ECO:0000313" key="6">
    <source>
        <dbReference type="EMBL" id="AVX03756.1"/>
    </source>
</evidence>
<sequence>MAQRKIFAGVKLRALREQHKLTQAEFAARLDISTSYVNQLENNQRPVTAAIMLALAETFNVDVTSLLADKSDRMIIDLKEIFADPLFADNPPGLQEMKSLATNTPQTAHAFMRLYEAYRKSNERMAGVDDVLMREQAGNLQTSYEEVRDFFHYADNYIDPLDRAAEDLAIELGLNGYDKLERLVDYCQRAHDLTVEFVIPNKRDMIRQFDRTRRVIRLNTTLEKSTQFFQLANQLALLEQTSLINQILADANFKRDEARAICRIGLANYYAGALLMPYQQFLKEAQAVRYDIEIMAQRFGASLEQVAHRLSTLQRPQLRGIPFFFARVDQAGTITKRHSATALQFARFGGACPLWNVHRAFESPQRIIRQRAETPDGKRYLCLAWASEKRAGGFRQPTRRYAYALGCEIDHASQLVYSDDLDIGKEAAFDPIGVSCRTCERRNCTQRSVPPIAAEISITPDDRNVVPYEIN</sequence>
<organism evidence="6 7">
    <name type="scientific">Maritalea myrionectae</name>
    <dbReference type="NCBI Taxonomy" id="454601"/>
    <lineage>
        <taxon>Bacteria</taxon>
        <taxon>Pseudomonadati</taxon>
        <taxon>Pseudomonadota</taxon>
        <taxon>Alphaproteobacteria</taxon>
        <taxon>Hyphomicrobiales</taxon>
        <taxon>Devosiaceae</taxon>
        <taxon>Maritalea</taxon>
    </lineage>
</organism>
<evidence type="ECO:0000256" key="1">
    <source>
        <dbReference type="ARBA" id="ARBA00007227"/>
    </source>
</evidence>
<dbReference type="RefSeq" id="WP_027834613.1">
    <property type="nucleotide sequence ID" value="NZ_CP021330.1"/>
</dbReference>
<dbReference type="GO" id="GO:0003700">
    <property type="term" value="F:DNA-binding transcription factor activity"/>
    <property type="evidence" value="ECO:0007669"/>
    <property type="project" value="TreeGrafter"/>
</dbReference>
<accession>A0A2R4MCY7</accession>
<evidence type="ECO:0000313" key="7">
    <source>
        <dbReference type="Proteomes" id="UP000258927"/>
    </source>
</evidence>
<dbReference type="KEGG" id="mmyr:MXMO3_01225"/>
<dbReference type="Pfam" id="PF06114">
    <property type="entry name" value="Peptidase_M78"/>
    <property type="match status" value="1"/>
</dbReference>
<dbReference type="PIRSF" id="PIRSF019251">
    <property type="entry name" value="Rv0465c"/>
    <property type="match status" value="1"/>
</dbReference>
<dbReference type="SUPFAM" id="SSF47413">
    <property type="entry name" value="lambda repressor-like DNA-binding domains"/>
    <property type="match status" value="1"/>
</dbReference>
<dbReference type="Gene3D" id="1.10.260.40">
    <property type="entry name" value="lambda repressor-like DNA-binding domains"/>
    <property type="match status" value="1"/>
</dbReference>
<dbReference type="InterPro" id="IPR018653">
    <property type="entry name" value="ScfR_C"/>
</dbReference>
<gene>
    <name evidence="6" type="ORF">MXMO3_01225</name>
</gene>
<evidence type="ECO:0000259" key="5">
    <source>
        <dbReference type="PROSITE" id="PS50943"/>
    </source>
</evidence>
<keyword evidence="4" id="KW-0804">Transcription</keyword>
<dbReference type="InterPro" id="IPR001387">
    <property type="entry name" value="Cro/C1-type_HTH"/>
</dbReference>
<dbReference type="PROSITE" id="PS50943">
    <property type="entry name" value="HTH_CROC1"/>
    <property type="match status" value="1"/>
</dbReference>
<evidence type="ECO:0000256" key="2">
    <source>
        <dbReference type="ARBA" id="ARBA00023015"/>
    </source>
</evidence>
<dbReference type="Pfam" id="PF01381">
    <property type="entry name" value="HTH_3"/>
    <property type="match status" value="1"/>
</dbReference>
<protein>
    <submittedName>
        <fullName evidence="6">Propionyl-CoA carboxylase regulator</fullName>
    </submittedName>
</protein>